<dbReference type="InterPro" id="IPR000432">
    <property type="entry name" value="DNA_mismatch_repair_MutS_C"/>
</dbReference>
<dbReference type="FunFam" id="1.10.1420.10:FF:000005">
    <property type="entry name" value="DNA mismatch repair protein"/>
    <property type="match status" value="1"/>
</dbReference>
<keyword evidence="10" id="KW-1185">Reference proteome</keyword>
<dbReference type="SUPFAM" id="SSF52540">
    <property type="entry name" value="P-loop containing nucleoside triphosphate hydrolases"/>
    <property type="match status" value="1"/>
</dbReference>
<dbReference type="Pfam" id="PF01624">
    <property type="entry name" value="MutS_I"/>
    <property type="match status" value="1"/>
</dbReference>
<keyword evidence="4" id="KW-0067">ATP-binding</keyword>
<dbReference type="Gene3D" id="1.10.1420.10">
    <property type="match status" value="2"/>
</dbReference>
<feature type="region of interest" description="Disordered" evidence="7">
    <location>
        <begin position="131"/>
        <end position="237"/>
    </location>
</feature>
<dbReference type="GO" id="GO:0006298">
    <property type="term" value="P:mismatch repair"/>
    <property type="evidence" value="ECO:0007669"/>
    <property type="project" value="InterPro"/>
</dbReference>
<dbReference type="CDD" id="cd20404">
    <property type="entry name" value="Tudor_Agenet_AtEML-like"/>
    <property type="match status" value="1"/>
</dbReference>
<dbReference type="InterPro" id="IPR007861">
    <property type="entry name" value="DNA_mismatch_repair_MutS_clamp"/>
</dbReference>
<organism evidence="9 10">
    <name type="scientific">Aquilegia coerulea</name>
    <name type="common">Rocky mountain columbine</name>
    <dbReference type="NCBI Taxonomy" id="218851"/>
    <lineage>
        <taxon>Eukaryota</taxon>
        <taxon>Viridiplantae</taxon>
        <taxon>Streptophyta</taxon>
        <taxon>Embryophyta</taxon>
        <taxon>Tracheophyta</taxon>
        <taxon>Spermatophyta</taxon>
        <taxon>Magnoliopsida</taxon>
        <taxon>Ranunculales</taxon>
        <taxon>Ranunculaceae</taxon>
        <taxon>Thalictroideae</taxon>
        <taxon>Aquilegia</taxon>
    </lineage>
</organism>
<dbReference type="Pfam" id="PF00488">
    <property type="entry name" value="MutS_V"/>
    <property type="match status" value="1"/>
</dbReference>
<feature type="domain" description="DNA mismatch repair proteins mutS family" evidence="8">
    <location>
        <begin position="1095"/>
        <end position="1111"/>
    </location>
</feature>
<evidence type="ECO:0000256" key="6">
    <source>
        <dbReference type="RuleBase" id="RU003756"/>
    </source>
</evidence>
<dbReference type="SMART" id="SM00534">
    <property type="entry name" value="MUTSac"/>
    <property type="match status" value="1"/>
</dbReference>
<dbReference type="InterPro" id="IPR036187">
    <property type="entry name" value="DNA_mismatch_repair_MutS_sf"/>
</dbReference>
<feature type="region of interest" description="Disordered" evidence="7">
    <location>
        <begin position="1"/>
        <end position="23"/>
    </location>
</feature>
<feature type="compositionally biased region" description="Basic and acidic residues" evidence="7">
    <location>
        <begin position="205"/>
        <end position="217"/>
    </location>
</feature>
<dbReference type="Pfam" id="PF05190">
    <property type="entry name" value="MutS_IV"/>
    <property type="match status" value="1"/>
</dbReference>
<protein>
    <recommendedName>
        <fullName evidence="8">DNA mismatch repair proteins mutS family domain-containing protein</fullName>
    </recommendedName>
</protein>
<dbReference type="AlphaFoldDB" id="A0A2G5EZI7"/>
<dbReference type="Pfam" id="PF05188">
    <property type="entry name" value="MutS_II"/>
    <property type="match status" value="1"/>
</dbReference>
<dbReference type="SMART" id="SM00333">
    <property type="entry name" value="TUDOR"/>
    <property type="match status" value="1"/>
</dbReference>
<feature type="compositionally biased region" description="Acidic residues" evidence="7">
    <location>
        <begin position="165"/>
        <end position="193"/>
    </location>
</feature>
<gene>
    <name evidence="9" type="ORF">AQUCO_00300566v1</name>
</gene>
<dbReference type="FunFam" id="3.40.50.300:FF:001885">
    <property type="entry name" value="DNA mismatch repair protein"/>
    <property type="match status" value="1"/>
</dbReference>
<evidence type="ECO:0000313" key="9">
    <source>
        <dbReference type="EMBL" id="PIA61131.1"/>
    </source>
</evidence>
<feature type="non-terminal residue" evidence="9">
    <location>
        <position position="1"/>
    </location>
</feature>
<dbReference type="GO" id="GO:0005524">
    <property type="term" value="F:ATP binding"/>
    <property type="evidence" value="ECO:0007669"/>
    <property type="project" value="UniProtKB-KW"/>
</dbReference>
<evidence type="ECO:0000256" key="3">
    <source>
        <dbReference type="ARBA" id="ARBA00022763"/>
    </source>
</evidence>
<dbReference type="FunCoup" id="A0A2G5EZI7">
    <property type="interactions" value="2809"/>
</dbReference>
<dbReference type="SUPFAM" id="SSF55271">
    <property type="entry name" value="DNA repair protein MutS, domain I"/>
    <property type="match status" value="1"/>
</dbReference>
<dbReference type="STRING" id="218851.A0A2G5EZI7"/>
<dbReference type="PIRSF" id="PIRSF037677">
    <property type="entry name" value="DNA_mis_repair_Msh6"/>
    <property type="match status" value="1"/>
</dbReference>
<dbReference type="InterPro" id="IPR007695">
    <property type="entry name" value="DNA_mismatch_repair_MutS-lik_N"/>
</dbReference>
<dbReference type="Proteomes" id="UP000230069">
    <property type="component" value="Unassembled WGS sequence"/>
</dbReference>
<dbReference type="InterPro" id="IPR027417">
    <property type="entry name" value="P-loop_NTPase"/>
</dbReference>
<dbReference type="InterPro" id="IPR045076">
    <property type="entry name" value="MutS"/>
</dbReference>
<comment type="similarity">
    <text evidence="1 6">Belongs to the DNA mismatch repair MutS family.</text>
</comment>
<dbReference type="InterPro" id="IPR016151">
    <property type="entry name" value="DNA_mismatch_repair_MutS_N"/>
</dbReference>
<dbReference type="PROSITE" id="PS00486">
    <property type="entry name" value="DNA_MISMATCH_REPAIR_2"/>
    <property type="match status" value="1"/>
</dbReference>
<dbReference type="Gene3D" id="3.40.50.300">
    <property type="entry name" value="P-loop containing nucleotide triphosphate hydrolases"/>
    <property type="match status" value="1"/>
</dbReference>
<dbReference type="FunFam" id="3.40.1170.10:FF:000002">
    <property type="entry name" value="DNA mismatch repair protein"/>
    <property type="match status" value="1"/>
</dbReference>
<dbReference type="Pfam" id="PF05192">
    <property type="entry name" value="MutS_III"/>
    <property type="match status" value="1"/>
</dbReference>
<dbReference type="NCBIfam" id="NF003810">
    <property type="entry name" value="PRK05399.1"/>
    <property type="match status" value="1"/>
</dbReference>
<dbReference type="Gene3D" id="3.40.1170.10">
    <property type="entry name" value="DNA repair protein MutS, domain I"/>
    <property type="match status" value="1"/>
</dbReference>
<dbReference type="PANTHER" id="PTHR11361">
    <property type="entry name" value="DNA MISMATCH REPAIR PROTEIN MUTS FAMILY MEMBER"/>
    <property type="match status" value="1"/>
</dbReference>
<dbReference type="InterPro" id="IPR036678">
    <property type="entry name" value="MutS_con_dom_sf"/>
</dbReference>
<evidence type="ECO:0000256" key="4">
    <source>
        <dbReference type="ARBA" id="ARBA00022840"/>
    </source>
</evidence>
<keyword evidence="6" id="KW-0234">DNA repair</keyword>
<dbReference type="InterPro" id="IPR007696">
    <property type="entry name" value="DNA_mismatch_repair_MutS_core"/>
</dbReference>
<dbReference type="PANTHER" id="PTHR11361:SF150">
    <property type="entry name" value="DNA MISMATCH REPAIR PROTEIN MSH6"/>
    <property type="match status" value="1"/>
</dbReference>
<accession>A0A2G5EZI7</accession>
<keyword evidence="2 6" id="KW-0547">Nucleotide-binding</keyword>
<reference evidence="9 10" key="1">
    <citation type="submission" date="2017-09" db="EMBL/GenBank/DDBJ databases">
        <title>WGS assembly of Aquilegia coerulea Goldsmith.</title>
        <authorList>
            <person name="Hodges S."/>
            <person name="Kramer E."/>
            <person name="Nordborg M."/>
            <person name="Tomkins J."/>
            <person name="Borevitz J."/>
            <person name="Derieg N."/>
            <person name="Yan J."/>
            <person name="Mihaltcheva S."/>
            <person name="Hayes R.D."/>
            <person name="Rokhsar D."/>
        </authorList>
    </citation>
    <scope>NUCLEOTIDE SEQUENCE [LARGE SCALE GENOMIC DNA]</scope>
    <source>
        <strain evidence="10">cv. Goldsmith</strain>
    </source>
</reference>
<dbReference type="InterPro" id="IPR007860">
    <property type="entry name" value="DNA_mmatch_repair_MutS_con_dom"/>
</dbReference>
<comment type="function">
    <text evidence="6">Component of the post-replicative DNA mismatch repair system (MMR).</text>
</comment>
<feature type="region of interest" description="Disordered" evidence="7">
    <location>
        <begin position="104"/>
        <end position="123"/>
    </location>
</feature>
<evidence type="ECO:0000256" key="2">
    <source>
        <dbReference type="ARBA" id="ARBA00022741"/>
    </source>
</evidence>
<dbReference type="Gene3D" id="2.30.30.140">
    <property type="match status" value="1"/>
</dbReference>
<dbReference type="SUPFAM" id="SSF48334">
    <property type="entry name" value="DNA repair protein MutS, domain III"/>
    <property type="match status" value="1"/>
</dbReference>
<dbReference type="GO" id="GO:0030983">
    <property type="term" value="F:mismatched DNA binding"/>
    <property type="evidence" value="ECO:0007669"/>
    <property type="project" value="InterPro"/>
</dbReference>
<dbReference type="GO" id="GO:0005634">
    <property type="term" value="C:nucleus"/>
    <property type="evidence" value="ECO:0007669"/>
    <property type="project" value="TreeGrafter"/>
</dbReference>
<dbReference type="InParanoid" id="A0A2G5EZI7"/>
<dbReference type="InterPro" id="IPR002999">
    <property type="entry name" value="Tudor"/>
</dbReference>
<dbReference type="EMBL" id="KZ305020">
    <property type="protein sequence ID" value="PIA61131.1"/>
    <property type="molecule type" value="Genomic_DNA"/>
</dbReference>
<dbReference type="SUPFAM" id="SSF53150">
    <property type="entry name" value="DNA repair protein MutS, domain II"/>
    <property type="match status" value="1"/>
</dbReference>
<proteinExistence type="inferred from homology"/>
<feature type="compositionally biased region" description="Acidic residues" evidence="7">
    <location>
        <begin position="136"/>
        <end position="153"/>
    </location>
</feature>
<keyword evidence="3 6" id="KW-0227">DNA damage</keyword>
<name>A0A2G5EZI7_AQUCA</name>
<evidence type="ECO:0000259" key="8">
    <source>
        <dbReference type="PROSITE" id="PS00486"/>
    </source>
</evidence>
<dbReference type="OrthoDB" id="10252754at2759"/>
<keyword evidence="5 6" id="KW-0238">DNA-binding</keyword>
<feature type="compositionally biased region" description="Basic and acidic residues" evidence="7">
    <location>
        <begin position="154"/>
        <end position="164"/>
    </location>
</feature>
<evidence type="ECO:0000256" key="7">
    <source>
        <dbReference type="SAM" id="MobiDB-lite"/>
    </source>
</evidence>
<feature type="compositionally biased region" description="Polar residues" evidence="7">
    <location>
        <begin position="11"/>
        <end position="23"/>
    </location>
</feature>
<dbReference type="SMART" id="SM00533">
    <property type="entry name" value="MUTSd"/>
    <property type="match status" value="1"/>
</dbReference>
<dbReference type="GO" id="GO:0140664">
    <property type="term" value="F:ATP-dependent DNA damage sensor activity"/>
    <property type="evidence" value="ECO:0007669"/>
    <property type="project" value="InterPro"/>
</dbReference>
<sequence length="1270" mass="142304">KKPLLVIGGPSQKSPISDNNTMKTPESVKKLYKENVVGKRIRVYWPLDDSWYEGYVKSLDDLSGKHLIQYDDAEEEVLDLNKEKIEWVEEEVKSFKRLKRNSGSVKSVLEEGDESNEGRKSRRLNRNLVSEKLVFDDEDDDEEGEREDDSADEDWGKNSTKETVNDEDSEEIDLVDEDSEEIDLVDEDEEEDKDVGTSKKTRGKKSTESKKRKKDDGVELGSGKKNKSSGKQEKIVHQNVGGRLIEPVINTERGQSPDVVNNILTVDVAERFNMREAEKFRFLGVERRDAKRRRPGDLNYDNRTLYLPPDFLKRLSEGQRQWWEFKAKHMDKVLFFKMGKFYELFEMDAHIGAKELDLQYMKGEQPHCGFPEKNFTMNVEKLAKKGYRILVVEQTETPEQLEIRRKEKGSKDKVVKREVCAVVTKGTLTEGEIMATNPDASYLMAVTESFWVSESKEENLIIGVCVVDVSTSKFILGQFGDDSERNSLCALLTELRPVEIIKPAKVLSAESERVLLRHTRNPLVNDLVPDSEFWNASRTVDEIRDVYKRLKDQPVYEKDCGVLDSNTVEDHARVLPDVLSELVDAGENGSSALSAFGGSLFYLRQAFLDETLLRFAKFELLPCSGFRDLFQKPYMVLDSAAIENLEIFENNRNGSSSGTLYAQLNHCVTAFGKRLLKSWLARPLYHPRSIKERQDAVASLRGDAQSSVLDFRKELSRLPDMERLLSRLFARCEGNGRNANKVILYEDAGKRKLQELISALRGCELLAGAFSSLSVVRNNVESTLLGSLLTSGIPDVHSVINDFKEAFDWVEADRTGRIIPHEGVDKEYDSACKILKEVESCLTSHLKEQRKVLGDASINYVTIGKDLYLLEVPESLQGSIPRDYELRSSKKGFSRYWTPQIKKLLGELSLAEAEKESKLKSILQRLIGRFCEHHLKWRQLVSAAAELDALISLSIASDYYEGNSCQPTILSPPSSSEVPCLSAKGLGHPVLRSDALGKGAFVPNDITVGGARHASFLLLTGPNMGGKSTLLRQVCMAVILAQLGADVPAEDFNLSPVDRIFVRMGASDNIMAGQSTFLTELSETASMLSSATRNSLVVLDELGRGTSTSDGQAIAESVLEHFVHKINCRGLFSTHYHRLAVDYEKDPQVSLCHMACQVEEGALGVEQVTFLYRLTPGACPKSYGVNVARLAGLPDSILHKAAAKSREFEETYGKHSQGPIELSTSGWDKKVADILRDLSNVVAKSSCNETRDDGLLTSVHQRARLLLQGS</sequence>
<evidence type="ECO:0000313" key="10">
    <source>
        <dbReference type="Proteomes" id="UP000230069"/>
    </source>
</evidence>
<evidence type="ECO:0000256" key="1">
    <source>
        <dbReference type="ARBA" id="ARBA00006271"/>
    </source>
</evidence>
<dbReference type="InterPro" id="IPR017261">
    <property type="entry name" value="DNA_mismatch_repair_MutS/MSH"/>
</dbReference>
<dbReference type="Gene3D" id="3.30.420.110">
    <property type="entry name" value="MutS, connector domain"/>
    <property type="match status" value="1"/>
</dbReference>
<evidence type="ECO:0000256" key="5">
    <source>
        <dbReference type="ARBA" id="ARBA00023125"/>
    </source>
</evidence>